<dbReference type="PANTHER" id="PTHR43895">
    <property type="entry name" value="CALCIUM/CALMODULIN-DEPENDENT PROTEIN KINASE KINASE-RELATED"/>
    <property type="match status" value="1"/>
</dbReference>
<keyword evidence="5" id="KW-0418">Kinase</keyword>
<protein>
    <recommendedName>
        <fullName evidence="1">non-specific serine/threonine protein kinase</fullName>
        <ecNumber evidence="1">2.7.11.1</ecNumber>
    </recommendedName>
</protein>
<dbReference type="InterPro" id="IPR000719">
    <property type="entry name" value="Prot_kinase_dom"/>
</dbReference>
<comment type="catalytic activity">
    <reaction evidence="8">
        <text>L-seryl-[protein] + ATP = O-phospho-L-seryl-[protein] + ADP + H(+)</text>
        <dbReference type="Rhea" id="RHEA:17989"/>
        <dbReference type="Rhea" id="RHEA-COMP:9863"/>
        <dbReference type="Rhea" id="RHEA-COMP:11604"/>
        <dbReference type="ChEBI" id="CHEBI:15378"/>
        <dbReference type="ChEBI" id="CHEBI:29999"/>
        <dbReference type="ChEBI" id="CHEBI:30616"/>
        <dbReference type="ChEBI" id="CHEBI:83421"/>
        <dbReference type="ChEBI" id="CHEBI:456216"/>
        <dbReference type="EC" id="2.7.11.1"/>
    </reaction>
</comment>
<dbReference type="Pfam" id="PF00069">
    <property type="entry name" value="Pkinase"/>
    <property type="match status" value="1"/>
</dbReference>
<name>A0A0D0C915_9AGAR</name>
<organism evidence="12 13">
    <name type="scientific">Collybiopsis luxurians FD-317 M1</name>
    <dbReference type="NCBI Taxonomy" id="944289"/>
    <lineage>
        <taxon>Eukaryota</taxon>
        <taxon>Fungi</taxon>
        <taxon>Dikarya</taxon>
        <taxon>Basidiomycota</taxon>
        <taxon>Agaricomycotina</taxon>
        <taxon>Agaricomycetes</taxon>
        <taxon>Agaricomycetidae</taxon>
        <taxon>Agaricales</taxon>
        <taxon>Marasmiineae</taxon>
        <taxon>Omphalotaceae</taxon>
        <taxon>Collybiopsis</taxon>
        <taxon>Collybiopsis luxurians</taxon>
    </lineage>
</organism>
<keyword evidence="4 9" id="KW-0547">Nucleotide-binding</keyword>
<dbReference type="InterPro" id="IPR008271">
    <property type="entry name" value="Ser/Thr_kinase_AS"/>
</dbReference>
<evidence type="ECO:0000256" key="6">
    <source>
        <dbReference type="ARBA" id="ARBA00022840"/>
    </source>
</evidence>
<evidence type="ECO:0000256" key="8">
    <source>
        <dbReference type="ARBA" id="ARBA00048679"/>
    </source>
</evidence>
<dbReference type="SUPFAM" id="SSF56112">
    <property type="entry name" value="Protein kinase-like (PK-like)"/>
    <property type="match status" value="1"/>
</dbReference>
<dbReference type="AlphaFoldDB" id="A0A0D0C915"/>
<evidence type="ECO:0000259" key="11">
    <source>
        <dbReference type="PROSITE" id="PS50011"/>
    </source>
</evidence>
<dbReference type="GO" id="GO:0004674">
    <property type="term" value="F:protein serine/threonine kinase activity"/>
    <property type="evidence" value="ECO:0007669"/>
    <property type="project" value="UniProtKB-KW"/>
</dbReference>
<sequence length="287" mass="32540">MEGLIGYRVAERYELTEILGAGSFGAVFKATDLKAGPEGPFHYAVKVLLKPEPDSINEILLEREITLHERVTGHENVVGLHDVFRDDTRIFLLLDLAEAGTLKDVIMNNKFYTAKDRDEKVKSLFLSILDGLEHCHKLDVFHRDLKPENILCSSDGKSTRIADFGLATDEELSDTFGCGTEAYISPEAVDPRNPCPTTIPYCQDLWALGVILVNIIARRNPWNAATIDDLGFKVYLQHPDYLYKVLDISNEVAELLINIFEPNPFKRLHIQQIRQRVKAIERFFKSP</sequence>
<dbReference type="SMART" id="SM00220">
    <property type="entry name" value="S_TKc"/>
    <property type="match status" value="1"/>
</dbReference>
<keyword evidence="13" id="KW-1185">Reference proteome</keyword>
<accession>A0A0D0C915</accession>
<evidence type="ECO:0000256" key="4">
    <source>
        <dbReference type="ARBA" id="ARBA00022741"/>
    </source>
</evidence>
<dbReference type="HOGENOM" id="CLU_000288_63_0_1"/>
<feature type="binding site" evidence="9">
    <location>
        <position position="46"/>
    </location>
    <ligand>
        <name>ATP</name>
        <dbReference type="ChEBI" id="CHEBI:30616"/>
    </ligand>
</feature>
<evidence type="ECO:0000256" key="10">
    <source>
        <dbReference type="RuleBase" id="RU000304"/>
    </source>
</evidence>
<evidence type="ECO:0000256" key="7">
    <source>
        <dbReference type="ARBA" id="ARBA00047899"/>
    </source>
</evidence>
<dbReference type="PROSITE" id="PS00107">
    <property type="entry name" value="PROTEIN_KINASE_ATP"/>
    <property type="match status" value="1"/>
</dbReference>
<keyword evidence="6 9" id="KW-0067">ATP-binding</keyword>
<dbReference type="PROSITE" id="PS50011">
    <property type="entry name" value="PROTEIN_KINASE_DOM"/>
    <property type="match status" value="1"/>
</dbReference>
<dbReference type="PROSITE" id="PS00108">
    <property type="entry name" value="PROTEIN_KINASE_ST"/>
    <property type="match status" value="1"/>
</dbReference>
<evidence type="ECO:0000313" key="13">
    <source>
        <dbReference type="Proteomes" id="UP000053593"/>
    </source>
</evidence>
<gene>
    <name evidence="12" type="ORF">GYMLUDRAFT_177295</name>
</gene>
<evidence type="ECO:0000256" key="1">
    <source>
        <dbReference type="ARBA" id="ARBA00012513"/>
    </source>
</evidence>
<dbReference type="EC" id="2.7.11.1" evidence="1"/>
<keyword evidence="3" id="KW-0808">Transferase</keyword>
<dbReference type="GO" id="GO:0005524">
    <property type="term" value="F:ATP binding"/>
    <property type="evidence" value="ECO:0007669"/>
    <property type="project" value="UniProtKB-UniRule"/>
</dbReference>
<evidence type="ECO:0000256" key="3">
    <source>
        <dbReference type="ARBA" id="ARBA00022679"/>
    </source>
</evidence>
<dbReference type="Gene3D" id="1.10.510.10">
    <property type="entry name" value="Transferase(Phosphotransferase) domain 1"/>
    <property type="match status" value="1"/>
</dbReference>
<comment type="catalytic activity">
    <reaction evidence="7">
        <text>L-threonyl-[protein] + ATP = O-phospho-L-threonyl-[protein] + ADP + H(+)</text>
        <dbReference type="Rhea" id="RHEA:46608"/>
        <dbReference type="Rhea" id="RHEA-COMP:11060"/>
        <dbReference type="Rhea" id="RHEA-COMP:11605"/>
        <dbReference type="ChEBI" id="CHEBI:15378"/>
        <dbReference type="ChEBI" id="CHEBI:30013"/>
        <dbReference type="ChEBI" id="CHEBI:30616"/>
        <dbReference type="ChEBI" id="CHEBI:61977"/>
        <dbReference type="ChEBI" id="CHEBI:456216"/>
        <dbReference type="EC" id="2.7.11.1"/>
    </reaction>
</comment>
<dbReference type="PANTHER" id="PTHR43895:SF32">
    <property type="entry name" value="SERINE_THREONINE-PROTEIN KINASE CHK1"/>
    <property type="match status" value="1"/>
</dbReference>
<dbReference type="InterPro" id="IPR011009">
    <property type="entry name" value="Kinase-like_dom_sf"/>
</dbReference>
<dbReference type="Proteomes" id="UP000053593">
    <property type="component" value="Unassembled WGS sequence"/>
</dbReference>
<feature type="non-terminal residue" evidence="12">
    <location>
        <position position="1"/>
    </location>
</feature>
<evidence type="ECO:0000256" key="9">
    <source>
        <dbReference type="PROSITE-ProRule" id="PRU10141"/>
    </source>
</evidence>
<evidence type="ECO:0000256" key="2">
    <source>
        <dbReference type="ARBA" id="ARBA00022527"/>
    </source>
</evidence>
<dbReference type="EMBL" id="KN834816">
    <property type="protein sequence ID" value="KIK54442.1"/>
    <property type="molecule type" value="Genomic_DNA"/>
</dbReference>
<evidence type="ECO:0000256" key="5">
    <source>
        <dbReference type="ARBA" id="ARBA00022777"/>
    </source>
</evidence>
<keyword evidence="2 10" id="KW-0723">Serine/threonine-protein kinase</keyword>
<dbReference type="InterPro" id="IPR017441">
    <property type="entry name" value="Protein_kinase_ATP_BS"/>
</dbReference>
<dbReference type="OrthoDB" id="541276at2759"/>
<evidence type="ECO:0000313" key="12">
    <source>
        <dbReference type="EMBL" id="KIK54442.1"/>
    </source>
</evidence>
<reference evidence="12 13" key="1">
    <citation type="submission" date="2014-04" db="EMBL/GenBank/DDBJ databases">
        <title>Evolutionary Origins and Diversification of the Mycorrhizal Mutualists.</title>
        <authorList>
            <consortium name="DOE Joint Genome Institute"/>
            <consortium name="Mycorrhizal Genomics Consortium"/>
            <person name="Kohler A."/>
            <person name="Kuo A."/>
            <person name="Nagy L.G."/>
            <person name="Floudas D."/>
            <person name="Copeland A."/>
            <person name="Barry K.W."/>
            <person name="Cichocki N."/>
            <person name="Veneault-Fourrey C."/>
            <person name="LaButti K."/>
            <person name="Lindquist E.A."/>
            <person name="Lipzen A."/>
            <person name="Lundell T."/>
            <person name="Morin E."/>
            <person name="Murat C."/>
            <person name="Riley R."/>
            <person name="Ohm R."/>
            <person name="Sun H."/>
            <person name="Tunlid A."/>
            <person name="Henrissat B."/>
            <person name="Grigoriev I.V."/>
            <person name="Hibbett D.S."/>
            <person name="Martin F."/>
        </authorList>
    </citation>
    <scope>NUCLEOTIDE SEQUENCE [LARGE SCALE GENOMIC DNA]</scope>
    <source>
        <strain evidence="12 13">FD-317 M1</strain>
    </source>
</reference>
<proteinExistence type="inferred from homology"/>
<dbReference type="GO" id="GO:0007165">
    <property type="term" value="P:signal transduction"/>
    <property type="evidence" value="ECO:0007669"/>
    <property type="project" value="TreeGrafter"/>
</dbReference>
<feature type="domain" description="Protein kinase" evidence="11">
    <location>
        <begin position="13"/>
        <end position="284"/>
    </location>
</feature>
<comment type="similarity">
    <text evidence="10">Belongs to the protein kinase superfamily.</text>
</comment>